<dbReference type="EMBL" id="HBUE01270403">
    <property type="protein sequence ID" value="CAG6563614.1"/>
    <property type="molecule type" value="Transcribed_RNA"/>
</dbReference>
<reference evidence="1" key="1">
    <citation type="submission" date="2021-05" db="EMBL/GenBank/DDBJ databases">
        <authorList>
            <person name="Alioto T."/>
            <person name="Alioto T."/>
            <person name="Gomez Garrido J."/>
        </authorList>
    </citation>
    <scope>NUCLEOTIDE SEQUENCE</scope>
</reference>
<dbReference type="AlphaFoldDB" id="A0A8D8DII6"/>
<evidence type="ECO:0000313" key="1">
    <source>
        <dbReference type="EMBL" id="CAG6512161.1"/>
    </source>
</evidence>
<dbReference type="EMBL" id="HBUE01165117">
    <property type="protein sequence ID" value="CAG6512161.1"/>
    <property type="molecule type" value="Transcribed_RNA"/>
</dbReference>
<name>A0A8D8DII6_CULPI</name>
<protein>
    <submittedName>
        <fullName evidence="1">(northern house mosquito) hypothetical protein</fullName>
    </submittedName>
</protein>
<accession>A0A8D8DII6</accession>
<dbReference type="PANTHER" id="PTHR47027:SF20">
    <property type="entry name" value="REVERSE TRANSCRIPTASE-LIKE PROTEIN WITH RNA-DIRECTED DNA POLYMERASE DOMAIN"/>
    <property type="match status" value="1"/>
</dbReference>
<organism evidence="1">
    <name type="scientific">Culex pipiens</name>
    <name type="common">House mosquito</name>
    <dbReference type="NCBI Taxonomy" id="7175"/>
    <lineage>
        <taxon>Eukaryota</taxon>
        <taxon>Metazoa</taxon>
        <taxon>Ecdysozoa</taxon>
        <taxon>Arthropoda</taxon>
        <taxon>Hexapoda</taxon>
        <taxon>Insecta</taxon>
        <taxon>Pterygota</taxon>
        <taxon>Neoptera</taxon>
        <taxon>Endopterygota</taxon>
        <taxon>Diptera</taxon>
        <taxon>Nematocera</taxon>
        <taxon>Culicoidea</taxon>
        <taxon>Culicidae</taxon>
        <taxon>Culicinae</taxon>
        <taxon>Culicini</taxon>
        <taxon>Culex</taxon>
        <taxon>Culex</taxon>
    </lineage>
</organism>
<sequence>MDLIDANDFSTKNLGKHDSSVMLNLAVKCVLKRAGLKMEGTVFENSRLVLSHDNEVDIIGKTIQEVEVQYVRLRAEAEKVGLILDASKTKYMLANGKLPQSGSVTIAKEKFEIVKEVVFLGSLVTWDNSCNIEIERCIKIGKHIFKDHEKMLKSEQDILKKWRIYDEQIRSRVLEGCETWTVLASREAMLVKFEDDMLRAIFNGAKQPDICRPIMCVVNARQVRWAVQVAGMWNNEPAKRVVIEASFPVVNNRRRTGKPKTRWFEAINGREKGQDLRDAWELAVKQLKSGNPRVTKTEGKHFGIMS</sequence>
<proteinExistence type="predicted"/>
<dbReference type="PANTHER" id="PTHR47027">
    <property type="entry name" value="REVERSE TRANSCRIPTASE DOMAIN-CONTAINING PROTEIN"/>
    <property type="match status" value="1"/>
</dbReference>